<name>A0A9N7NI92_STRHE</name>
<dbReference type="Proteomes" id="UP001153555">
    <property type="component" value="Unassembled WGS sequence"/>
</dbReference>
<reference evidence="8" key="1">
    <citation type="submission" date="2019-12" db="EMBL/GenBank/DDBJ databases">
        <authorList>
            <person name="Scholes J."/>
        </authorList>
    </citation>
    <scope>NUCLEOTIDE SEQUENCE</scope>
</reference>
<evidence type="ECO:0000313" key="9">
    <source>
        <dbReference type="Proteomes" id="UP001153555"/>
    </source>
</evidence>
<dbReference type="InterPro" id="IPR044822">
    <property type="entry name" value="Myb_DNA-bind_4"/>
</dbReference>
<dbReference type="GO" id="GO:0006355">
    <property type="term" value="P:regulation of DNA-templated transcription"/>
    <property type="evidence" value="ECO:0007669"/>
    <property type="project" value="UniProtKB-ARBA"/>
</dbReference>
<dbReference type="Gene3D" id="1.10.10.60">
    <property type="entry name" value="Homeodomain-like"/>
    <property type="match status" value="1"/>
</dbReference>
<dbReference type="PANTHER" id="PTHR21654:SF60">
    <property type="entry name" value="TRIHELIX TRANSCRIPTION FACTOR PTL"/>
    <property type="match status" value="1"/>
</dbReference>
<evidence type="ECO:0000256" key="5">
    <source>
        <dbReference type="ARBA" id="ARBA00023242"/>
    </source>
</evidence>
<feature type="region of interest" description="Disordered" evidence="6">
    <location>
        <begin position="394"/>
        <end position="413"/>
    </location>
</feature>
<feature type="domain" description="Myb-like" evidence="7">
    <location>
        <begin position="71"/>
        <end position="130"/>
    </location>
</feature>
<feature type="compositionally biased region" description="Low complexity" evidence="6">
    <location>
        <begin position="162"/>
        <end position="172"/>
    </location>
</feature>
<evidence type="ECO:0000313" key="8">
    <source>
        <dbReference type="EMBL" id="CAA0830406.1"/>
    </source>
</evidence>
<gene>
    <name evidence="8" type="ORF">SHERM_25828</name>
</gene>
<evidence type="ECO:0000259" key="7">
    <source>
        <dbReference type="PROSITE" id="PS50090"/>
    </source>
</evidence>
<comment type="caution">
    <text evidence="8">The sequence shown here is derived from an EMBL/GenBank/DDBJ whole genome shotgun (WGS) entry which is preliminary data.</text>
</comment>
<comment type="subcellular location">
    <subcellularLocation>
        <location evidence="1">Nucleus</location>
    </subcellularLocation>
</comment>
<proteinExistence type="predicted"/>
<dbReference type="GO" id="GO:0003677">
    <property type="term" value="F:DNA binding"/>
    <property type="evidence" value="ECO:0007669"/>
    <property type="project" value="UniProtKB-KW"/>
</dbReference>
<feature type="region of interest" description="Disordered" evidence="6">
    <location>
        <begin position="162"/>
        <end position="233"/>
    </location>
</feature>
<dbReference type="OrthoDB" id="1919525at2759"/>
<evidence type="ECO:0000256" key="2">
    <source>
        <dbReference type="ARBA" id="ARBA00023015"/>
    </source>
</evidence>
<sequence length="480" mass="53918">MEDQYGLPDLRRYVAAGTNFLPPAAADLLSVGRGLGQPHPYGVLAAGTGGASGAVGGGCYGGFEGGDGGAGRWPRQETLTLLEVRSRLDGKFKEANQKGPLWDEVSRIMSEEHGYQRSGKKCREKFENLYKYYKKTKDGKAGRQDGKHYRFFRQLEALYGENNNNNSSASVSEAHHHNHHQQPHSMPTSFHYNYPKFSDNTSLSLSNYSEPDTTSTDYTDENGPKNPKRAGKTGWKAKIKDFIDLQMKSLMEKQEAWMEQMMTTIERKEQERVLREEEWRKQDAARVEREHQFWAGERAWIEARDAALMEALHKLTGKEFMAAADLRGENVGLAVRGEMWPENGFWEEMGGNNSCVVVKSGKRKKEESKSCDFYGGGDGVYSENAGVEPVMRLNNDQSNSSPSNNNNNAMNESCFRRGTEPFVSEVRLASEASRREAFVSEVRRDGVGVPKPCRRNLCVQGQSRVEVNLRSEKKGGVERL</sequence>
<organism evidence="8 9">
    <name type="scientific">Striga hermonthica</name>
    <name type="common">Purple witchweed</name>
    <name type="synonym">Buchnera hermonthica</name>
    <dbReference type="NCBI Taxonomy" id="68872"/>
    <lineage>
        <taxon>Eukaryota</taxon>
        <taxon>Viridiplantae</taxon>
        <taxon>Streptophyta</taxon>
        <taxon>Embryophyta</taxon>
        <taxon>Tracheophyta</taxon>
        <taxon>Spermatophyta</taxon>
        <taxon>Magnoliopsida</taxon>
        <taxon>eudicotyledons</taxon>
        <taxon>Gunneridae</taxon>
        <taxon>Pentapetalae</taxon>
        <taxon>asterids</taxon>
        <taxon>lamiids</taxon>
        <taxon>Lamiales</taxon>
        <taxon>Orobanchaceae</taxon>
        <taxon>Buchnereae</taxon>
        <taxon>Striga</taxon>
    </lineage>
</organism>
<accession>A0A9N7NI92</accession>
<dbReference type="CDD" id="cd12203">
    <property type="entry name" value="GT1"/>
    <property type="match status" value="1"/>
</dbReference>
<evidence type="ECO:0000256" key="3">
    <source>
        <dbReference type="ARBA" id="ARBA00023125"/>
    </source>
</evidence>
<keyword evidence="2" id="KW-0805">Transcription regulation</keyword>
<dbReference type="GO" id="GO:0005634">
    <property type="term" value="C:nucleus"/>
    <property type="evidence" value="ECO:0007669"/>
    <property type="project" value="UniProtKB-SubCell"/>
</dbReference>
<keyword evidence="4" id="KW-0804">Transcription</keyword>
<dbReference type="InterPro" id="IPR001005">
    <property type="entry name" value="SANT/Myb"/>
</dbReference>
<dbReference type="AlphaFoldDB" id="A0A9N7NI92"/>
<keyword evidence="3" id="KW-0238">DNA-binding</keyword>
<dbReference type="PROSITE" id="PS50090">
    <property type="entry name" value="MYB_LIKE"/>
    <property type="match status" value="1"/>
</dbReference>
<evidence type="ECO:0000256" key="4">
    <source>
        <dbReference type="ARBA" id="ARBA00023163"/>
    </source>
</evidence>
<protein>
    <submittedName>
        <fullName evidence="8">Trihelix transcription factor PTL</fullName>
    </submittedName>
</protein>
<dbReference type="FunFam" id="1.10.10.60:FF:000342">
    <property type="entry name" value="trihelix transcription factor PTL-like"/>
    <property type="match status" value="1"/>
</dbReference>
<evidence type="ECO:0000256" key="6">
    <source>
        <dbReference type="SAM" id="MobiDB-lite"/>
    </source>
</evidence>
<keyword evidence="9" id="KW-1185">Reference proteome</keyword>
<dbReference type="PANTHER" id="PTHR21654">
    <property type="entry name" value="FI21293P1"/>
    <property type="match status" value="1"/>
</dbReference>
<keyword evidence="5" id="KW-0539">Nucleus</keyword>
<evidence type="ECO:0000256" key="1">
    <source>
        <dbReference type="ARBA" id="ARBA00004123"/>
    </source>
</evidence>
<dbReference type="Pfam" id="PF13837">
    <property type="entry name" value="Myb_DNA-bind_4"/>
    <property type="match status" value="1"/>
</dbReference>
<dbReference type="EMBL" id="CACSLK010027829">
    <property type="protein sequence ID" value="CAA0830406.1"/>
    <property type="molecule type" value="Genomic_DNA"/>
</dbReference>
<feature type="compositionally biased region" description="Polar residues" evidence="6">
    <location>
        <begin position="198"/>
        <end position="217"/>
    </location>
</feature>